<dbReference type="eggNOG" id="ENOG502SGA9">
    <property type="taxonomic scope" value="Eukaryota"/>
</dbReference>
<keyword evidence="1" id="KW-0812">Transmembrane</keyword>
<feature type="transmembrane region" description="Helical" evidence="1">
    <location>
        <begin position="284"/>
        <end position="302"/>
    </location>
</feature>
<evidence type="ECO:0000313" key="4">
    <source>
        <dbReference type="EMBL" id="EFO92760.1"/>
    </source>
</evidence>
<feature type="transmembrane region" description="Helical" evidence="1">
    <location>
        <begin position="311"/>
        <end position="329"/>
    </location>
</feature>
<gene>
    <name evidence="4" type="ORF">CRE_20009</name>
</gene>
<dbReference type="InterPro" id="IPR002656">
    <property type="entry name" value="Acyl_transf_3_dom"/>
</dbReference>
<name>E3NCG6_CAERE</name>
<dbReference type="InterPro" id="IPR050879">
    <property type="entry name" value="Acyltransferase_3"/>
</dbReference>
<dbReference type="PANTHER" id="PTHR23028:SF118">
    <property type="entry name" value="ACYL_TRANSF_3 DOMAIN-CONTAINING PROTEIN"/>
    <property type="match status" value="1"/>
</dbReference>
<dbReference type="OMA" id="RASSIWM"/>
<sequence length="713" mass="82884">MTATSKPTKTKRNDLQGIRGFAILSVLGFHFYPNLFPNGYLGVDQFFVLSGFLMCMLLTKSQKLPIFQIFSEFYIRRFKRILPLYFLFILCTMFALYTVFPDTAIFQNQESAGKALLFVSNRPHTGDEDYFEKLSIAMDLFTHTWSLSVEIQFYILVPLIFLIGVQFKGSTRYGYYAMIATLSFMFHLFSSPTVSFNSVFARVWQFLIGMMTYFISRSRFVQHEKNIRRSEESEGNQEDTVRLMEENPEITAEKVDKTANLVTKCIILALMISVVLLPKELDPVSARAFFTFFTGVLIVLSVEDVILNSRVMIYLGDISYSLYLIHWPVYAYVKLIYKSNFWNLTGALLVSILLAVIVYEFFEKWYLKQSNAVITVLLLVLFLSNVFYINKDTIQKSMEKKEEIVLTPERKYPRLDEMRDNMTLDDAERMNANWNLRDHMAPELQEPNGVRRHPDHKWFDFKENGTEFKILLTGSSYVKNHHKLIIQECKHRATSVSMDDVTGILACLCRFIKKNITGCEPLAANNGNFSDSWAATCPAQLIEFVDFVNTTQPDYAFLLTRWFAVGEPYDTNENDLEHDSIYIEMRSQLRKLLPNIKKKLFILDSFPRTNYDEIKNIAREMEEGKKTMEEINKSLYNPTSFERGRRRHAELVKKECGSKCELIDYVDAFWNKTMNAFQYFDNQGFSYFTTGGHLSAHGLEHVRPIYKKICASL</sequence>
<dbReference type="InParanoid" id="E3NCG6"/>
<feature type="transmembrane region" description="Helical" evidence="1">
    <location>
        <begin position="39"/>
        <end position="59"/>
    </location>
</feature>
<dbReference type="GO" id="GO:0000271">
    <property type="term" value="P:polysaccharide biosynthetic process"/>
    <property type="evidence" value="ECO:0007669"/>
    <property type="project" value="TreeGrafter"/>
</dbReference>
<dbReference type="Pfam" id="PF19040">
    <property type="entry name" value="SGNH"/>
    <property type="match status" value="1"/>
</dbReference>
<evidence type="ECO:0000313" key="5">
    <source>
        <dbReference type="Proteomes" id="UP000008281"/>
    </source>
</evidence>
<evidence type="ECO:0000256" key="1">
    <source>
        <dbReference type="SAM" id="Phobius"/>
    </source>
</evidence>
<feature type="transmembrane region" description="Helical" evidence="1">
    <location>
        <begin position="16"/>
        <end position="33"/>
    </location>
</feature>
<dbReference type="GO" id="GO:0016020">
    <property type="term" value="C:membrane"/>
    <property type="evidence" value="ECO:0007669"/>
    <property type="project" value="TreeGrafter"/>
</dbReference>
<proteinExistence type="predicted"/>
<feature type="transmembrane region" description="Helical" evidence="1">
    <location>
        <begin position="145"/>
        <end position="166"/>
    </location>
</feature>
<dbReference type="AlphaFoldDB" id="E3NCG6"/>
<keyword evidence="1" id="KW-0472">Membrane</keyword>
<organism evidence="5">
    <name type="scientific">Caenorhabditis remanei</name>
    <name type="common">Caenorhabditis vulgaris</name>
    <dbReference type="NCBI Taxonomy" id="31234"/>
    <lineage>
        <taxon>Eukaryota</taxon>
        <taxon>Metazoa</taxon>
        <taxon>Ecdysozoa</taxon>
        <taxon>Nematoda</taxon>
        <taxon>Chromadorea</taxon>
        <taxon>Rhabditida</taxon>
        <taxon>Rhabditina</taxon>
        <taxon>Rhabditomorpha</taxon>
        <taxon>Rhabditoidea</taxon>
        <taxon>Rhabditidae</taxon>
        <taxon>Peloderinae</taxon>
        <taxon>Caenorhabditis</taxon>
    </lineage>
</organism>
<feature type="transmembrane region" description="Helical" evidence="1">
    <location>
        <begin position="341"/>
        <end position="359"/>
    </location>
</feature>
<dbReference type="HOGENOM" id="CLU_005679_12_1_1"/>
<evidence type="ECO:0000259" key="2">
    <source>
        <dbReference type="Pfam" id="PF01757"/>
    </source>
</evidence>
<evidence type="ECO:0000259" key="3">
    <source>
        <dbReference type="Pfam" id="PF19040"/>
    </source>
</evidence>
<evidence type="ECO:0008006" key="6">
    <source>
        <dbReference type="Google" id="ProtNLM"/>
    </source>
</evidence>
<feature type="transmembrane region" description="Helical" evidence="1">
    <location>
        <begin position="196"/>
        <end position="215"/>
    </location>
</feature>
<feature type="transmembrane region" description="Helical" evidence="1">
    <location>
        <begin position="173"/>
        <end position="190"/>
    </location>
</feature>
<dbReference type="STRING" id="31234.E3NCG6"/>
<dbReference type="FunCoup" id="E3NCG6">
    <property type="interactions" value="9"/>
</dbReference>
<accession>E3NCG6</accession>
<feature type="transmembrane region" description="Helical" evidence="1">
    <location>
        <begin position="371"/>
        <end position="389"/>
    </location>
</feature>
<dbReference type="PANTHER" id="PTHR23028">
    <property type="entry name" value="ACETYLTRANSFERASE"/>
    <property type="match status" value="1"/>
</dbReference>
<dbReference type="GO" id="GO:0016747">
    <property type="term" value="F:acyltransferase activity, transferring groups other than amino-acyl groups"/>
    <property type="evidence" value="ECO:0007669"/>
    <property type="project" value="InterPro"/>
</dbReference>
<dbReference type="InterPro" id="IPR043968">
    <property type="entry name" value="SGNH"/>
</dbReference>
<dbReference type="OrthoDB" id="5825384at2759"/>
<feature type="domain" description="SGNH" evidence="3">
    <location>
        <begin position="467"/>
        <end position="707"/>
    </location>
</feature>
<dbReference type="Proteomes" id="UP000008281">
    <property type="component" value="Unassembled WGS sequence"/>
</dbReference>
<keyword evidence="5" id="KW-1185">Reference proteome</keyword>
<dbReference type="EMBL" id="DS268596">
    <property type="protein sequence ID" value="EFO92760.1"/>
    <property type="molecule type" value="Genomic_DNA"/>
</dbReference>
<dbReference type="Pfam" id="PF01757">
    <property type="entry name" value="Acyl_transf_3"/>
    <property type="match status" value="1"/>
</dbReference>
<feature type="transmembrane region" description="Helical" evidence="1">
    <location>
        <begin position="80"/>
        <end position="100"/>
    </location>
</feature>
<keyword evidence="1" id="KW-1133">Transmembrane helix</keyword>
<reference evidence="4" key="1">
    <citation type="submission" date="2007-07" db="EMBL/GenBank/DDBJ databases">
        <title>PCAP assembly of the Caenorhabditis remanei genome.</title>
        <authorList>
            <consortium name="The Caenorhabditis remanei Sequencing Consortium"/>
            <person name="Wilson R.K."/>
        </authorList>
    </citation>
    <scope>NUCLEOTIDE SEQUENCE [LARGE SCALE GENOMIC DNA]</scope>
    <source>
        <strain evidence="4">PB4641</strain>
    </source>
</reference>
<protein>
    <recommendedName>
        <fullName evidence="6">Acyl_transf_3 domain-containing protein</fullName>
    </recommendedName>
</protein>
<feature type="domain" description="Acyltransferase 3" evidence="2">
    <location>
        <begin position="14"/>
        <end position="359"/>
    </location>
</feature>